<feature type="domain" description="N-acetyltransferase" evidence="4">
    <location>
        <begin position="126"/>
        <end position="279"/>
    </location>
</feature>
<evidence type="ECO:0000256" key="1">
    <source>
        <dbReference type="ARBA" id="ARBA00022679"/>
    </source>
</evidence>
<dbReference type="InterPro" id="IPR000182">
    <property type="entry name" value="GNAT_dom"/>
</dbReference>
<evidence type="ECO:0000256" key="3">
    <source>
        <dbReference type="SAM" id="MobiDB-lite"/>
    </source>
</evidence>
<dbReference type="RefSeq" id="WP_136722469.1">
    <property type="nucleotide sequence ID" value="NZ_SUMC01000004.1"/>
</dbReference>
<dbReference type="OrthoDB" id="3381976at2"/>
<feature type="domain" description="N-acetyltransferase" evidence="4">
    <location>
        <begin position="1"/>
        <end position="123"/>
    </location>
</feature>
<accession>A0A4U0T911</accession>
<gene>
    <name evidence="5" type="ORF">FCI23_06460</name>
</gene>
<reference evidence="5 6" key="1">
    <citation type="submission" date="2019-04" db="EMBL/GenBank/DDBJ databases">
        <title>Streptomyces oryziradicis sp. nov., a novel actinomycete isolated from rhizosphere soil of rice (Oryza sativa L.).</title>
        <authorList>
            <person name="Li C."/>
        </authorList>
    </citation>
    <scope>NUCLEOTIDE SEQUENCE [LARGE SCALE GENOMIC DNA]</scope>
    <source>
        <strain evidence="5 6">NEAU-C40</strain>
    </source>
</reference>
<dbReference type="GO" id="GO:0016747">
    <property type="term" value="F:acyltransferase activity, transferring groups other than amino-acyl groups"/>
    <property type="evidence" value="ECO:0007669"/>
    <property type="project" value="InterPro"/>
</dbReference>
<evidence type="ECO:0000313" key="6">
    <source>
        <dbReference type="Proteomes" id="UP000305778"/>
    </source>
</evidence>
<dbReference type="InterPro" id="IPR016181">
    <property type="entry name" value="Acyl_CoA_acyltransferase"/>
</dbReference>
<evidence type="ECO:0000256" key="2">
    <source>
        <dbReference type="ARBA" id="ARBA00023315"/>
    </source>
</evidence>
<dbReference type="AlphaFoldDB" id="A0A4U0T911"/>
<evidence type="ECO:0000259" key="4">
    <source>
        <dbReference type="PROSITE" id="PS51186"/>
    </source>
</evidence>
<keyword evidence="2" id="KW-0012">Acyltransferase</keyword>
<evidence type="ECO:0000313" key="5">
    <source>
        <dbReference type="EMBL" id="TKA12435.1"/>
    </source>
</evidence>
<sequence>MTTTLRPAEPERRGPDGARSRRYTVCVNSRPVGAIQLSTDQRFGPESGRIAGLSIDEPDRGRGRATIAALAAEEVLRDWGCRRIETAIPASASAAIALAAVLGYTEQNRGMFKTLPLAPPPLPEGSALHSLAAAEFPAWHEHEQSGYVENWTVRGIPYERALAIAEAGHRLLLPDGPATADTVLGVLSHRGTDVGTLWVRLRDPDRAQAPAWVCNVEVAEQHRGHGHGRTLMLAAERECLAAGVRTLGLNVFADNTPALRLYESLGYQATDLHFSKPLG</sequence>
<dbReference type="InterPro" id="IPR050832">
    <property type="entry name" value="Bact_Acetyltransf"/>
</dbReference>
<feature type="compositionally biased region" description="Basic and acidic residues" evidence="3">
    <location>
        <begin position="8"/>
        <end position="19"/>
    </location>
</feature>
<comment type="caution">
    <text evidence="5">The sequence shown here is derived from an EMBL/GenBank/DDBJ whole genome shotgun (WGS) entry which is preliminary data.</text>
</comment>
<keyword evidence="6" id="KW-1185">Reference proteome</keyword>
<dbReference type="PROSITE" id="PS51186">
    <property type="entry name" value="GNAT"/>
    <property type="match status" value="2"/>
</dbReference>
<dbReference type="Proteomes" id="UP000305778">
    <property type="component" value="Unassembled WGS sequence"/>
</dbReference>
<dbReference type="SUPFAM" id="SSF55729">
    <property type="entry name" value="Acyl-CoA N-acyltransferases (Nat)"/>
    <property type="match status" value="2"/>
</dbReference>
<dbReference type="Pfam" id="PF00583">
    <property type="entry name" value="Acetyltransf_1"/>
    <property type="match status" value="2"/>
</dbReference>
<dbReference type="EMBL" id="SUMC01000004">
    <property type="protein sequence ID" value="TKA12435.1"/>
    <property type="molecule type" value="Genomic_DNA"/>
</dbReference>
<dbReference type="CDD" id="cd04301">
    <property type="entry name" value="NAT_SF"/>
    <property type="match status" value="2"/>
</dbReference>
<protein>
    <submittedName>
        <fullName evidence="5">GNAT family N-acetyltransferase</fullName>
    </submittedName>
</protein>
<dbReference type="PANTHER" id="PTHR43877">
    <property type="entry name" value="AMINOALKYLPHOSPHONATE N-ACETYLTRANSFERASE-RELATED-RELATED"/>
    <property type="match status" value="1"/>
</dbReference>
<dbReference type="PANTHER" id="PTHR43877:SF2">
    <property type="entry name" value="AMINOALKYLPHOSPHONATE N-ACETYLTRANSFERASE-RELATED"/>
    <property type="match status" value="1"/>
</dbReference>
<organism evidence="5 6">
    <name type="scientific">Actinacidiphila oryziradicis</name>
    <dbReference type="NCBI Taxonomy" id="2571141"/>
    <lineage>
        <taxon>Bacteria</taxon>
        <taxon>Bacillati</taxon>
        <taxon>Actinomycetota</taxon>
        <taxon>Actinomycetes</taxon>
        <taxon>Kitasatosporales</taxon>
        <taxon>Streptomycetaceae</taxon>
        <taxon>Actinacidiphila</taxon>
    </lineage>
</organism>
<proteinExistence type="predicted"/>
<feature type="region of interest" description="Disordered" evidence="3">
    <location>
        <begin position="1"/>
        <end position="20"/>
    </location>
</feature>
<name>A0A4U0T911_9ACTN</name>
<dbReference type="Gene3D" id="3.40.630.30">
    <property type="match status" value="2"/>
</dbReference>
<keyword evidence="1 5" id="KW-0808">Transferase</keyword>